<gene>
    <name evidence="1" type="ORF">BS47DRAFT_1366371</name>
</gene>
<organism evidence="1 2">
    <name type="scientific">Hydnum rufescens UP504</name>
    <dbReference type="NCBI Taxonomy" id="1448309"/>
    <lineage>
        <taxon>Eukaryota</taxon>
        <taxon>Fungi</taxon>
        <taxon>Dikarya</taxon>
        <taxon>Basidiomycota</taxon>
        <taxon>Agaricomycotina</taxon>
        <taxon>Agaricomycetes</taxon>
        <taxon>Cantharellales</taxon>
        <taxon>Hydnaceae</taxon>
        <taxon>Hydnum</taxon>
    </lineage>
</organism>
<reference evidence="1" key="1">
    <citation type="journal article" date="2020" name="Nat. Commun.">
        <title>Large-scale genome sequencing of mycorrhizal fungi provides insights into the early evolution of symbiotic traits.</title>
        <authorList>
            <person name="Miyauchi S."/>
            <person name="Kiss E."/>
            <person name="Kuo A."/>
            <person name="Drula E."/>
            <person name="Kohler A."/>
            <person name="Sanchez-Garcia M."/>
            <person name="Morin E."/>
            <person name="Andreopoulos B."/>
            <person name="Barry K.W."/>
            <person name="Bonito G."/>
            <person name="Buee M."/>
            <person name="Carver A."/>
            <person name="Chen C."/>
            <person name="Cichocki N."/>
            <person name="Clum A."/>
            <person name="Culley D."/>
            <person name="Crous P.W."/>
            <person name="Fauchery L."/>
            <person name="Girlanda M."/>
            <person name="Hayes R.D."/>
            <person name="Keri Z."/>
            <person name="LaButti K."/>
            <person name="Lipzen A."/>
            <person name="Lombard V."/>
            <person name="Magnuson J."/>
            <person name="Maillard F."/>
            <person name="Murat C."/>
            <person name="Nolan M."/>
            <person name="Ohm R.A."/>
            <person name="Pangilinan J."/>
            <person name="Pereira M.F."/>
            <person name="Perotto S."/>
            <person name="Peter M."/>
            <person name="Pfister S."/>
            <person name="Riley R."/>
            <person name="Sitrit Y."/>
            <person name="Stielow J.B."/>
            <person name="Szollosi G."/>
            <person name="Zifcakova L."/>
            <person name="Stursova M."/>
            <person name="Spatafora J.W."/>
            <person name="Tedersoo L."/>
            <person name="Vaario L.M."/>
            <person name="Yamada A."/>
            <person name="Yan M."/>
            <person name="Wang P."/>
            <person name="Xu J."/>
            <person name="Bruns T."/>
            <person name="Baldrian P."/>
            <person name="Vilgalys R."/>
            <person name="Dunand C."/>
            <person name="Henrissat B."/>
            <person name="Grigoriev I.V."/>
            <person name="Hibbett D."/>
            <person name="Nagy L.G."/>
            <person name="Martin F.M."/>
        </authorList>
    </citation>
    <scope>NUCLEOTIDE SEQUENCE</scope>
    <source>
        <strain evidence="1">UP504</strain>
    </source>
</reference>
<keyword evidence="2" id="KW-1185">Reference proteome</keyword>
<name>A0A9P6AL16_9AGAM</name>
<dbReference type="Proteomes" id="UP000886523">
    <property type="component" value="Unassembled WGS sequence"/>
</dbReference>
<sequence>MDNASSNGTMANALTPIVENKYNVRFDPANGQIRCMAHAINHIAQKILLGINEADDPDIEDYYLNNAHLPVPYSIKNDALVLEHESKENQINADTYNDDELKESKFQFEDIASPIKKVLIVNKIPGVSLVACNCDKDLFYPRMTCFKVCHESGHLMVVRDMRVRWNSTHGMVKRGWVLKKEWGGTRGWRRFRFQWISPVRGTETIPPRLTG</sequence>
<protein>
    <submittedName>
        <fullName evidence="1">Uncharacterized protein</fullName>
    </submittedName>
</protein>
<evidence type="ECO:0000313" key="2">
    <source>
        <dbReference type="Proteomes" id="UP000886523"/>
    </source>
</evidence>
<dbReference type="OrthoDB" id="3264316at2759"/>
<accession>A0A9P6AL16</accession>
<proteinExistence type="predicted"/>
<comment type="caution">
    <text evidence="1">The sequence shown here is derived from an EMBL/GenBank/DDBJ whole genome shotgun (WGS) entry which is preliminary data.</text>
</comment>
<evidence type="ECO:0000313" key="1">
    <source>
        <dbReference type="EMBL" id="KAF9507814.1"/>
    </source>
</evidence>
<dbReference type="AlphaFoldDB" id="A0A9P6AL16"/>
<dbReference type="EMBL" id="MU129071">
    <property type="protein sequence ID" value="KAF9507814.1"/>
    <property type="molecule type" value="Genomic_DNA"/>
</dbReference>